<organism evidence="2 3">
    <name type="scientific">Filimonas zeae</name>
    <dbReference type="NCBI Taxonomy" id="1737353"/>
    <lineage>
        <taxon>Bacteria</taxon>
        <taxon>Pseudomonadati</taxon>
        <taxon>Bacteroidota</taxon>
        <taxon>Chitinophagia</taxon>
        <taxon>Chitinophagales</taxon>
        <taxon>Chitinophagaceae</taxon>
        <taxon>Filimonas</taxon>
    </lineage>
</organism>
<protein>
    <submittedName>
        <fullName evidence="2">Membrane protein</fullName>
    </submittedName>
</protein>
<keyword evidence="1" id="KW-0472">Membrane</keyword>
<sequence>MREAQFIKKNKDRWLSMQEKPATHPDETANEFIQLVEDLGYSKTFYPDSGIGTYLNTLATKRYLNIYKNNRQQKNRIIRFFVYDIPTVIGKHHRLLLISFILFVLFVAIGFFSAWQDPTFVRQIFGDGYVDMTENNIRGGAPFGVYSYGNEMLSFIYLFINNLSVALRLFAGGILLGLPSLYMFMYNGIMIGAFEYFFYSNSLMEASILTIMIHGTIELSMIVVAFTSALVLAQSWLFPGTITRLQALKAGARDGIVIAMANVPMLLLAAFFEGFVTRHSGMPLWLRLLIITVSFVIIAGYFVVYPIILKKK</sequence>
<dbReference type="RefSeq" id="WP_188952966.1">
    <property type="nucleotide sequence ID" value="NZ_BMIB01000003.1"/>
</dbReference>
<dbReference type="PANTHER" id="PTHR35337">
    <property type="entry name" value="SLR1478 PROTEIN"/>
    <property type="match status" value="1"/>
</dbReference>
<proteinExistence type="predicted"/>
<evidence type="ECO:0000313" key="3">
    <source>
        <dbReference type="Proteomes" id="UP000627292"/>
    </source>
</evidence>
<feature type="transmembrane region" description="Helical" evidence="1">
    <location>
        <begin position="254"/>
        <end position="272"/>
    </location>
</feature>
<evidence type="ECO:0000256" key="1">
    <source>
        <dbReference type="SAM" id="Phobius"/>
    </source>
</evidence>
<reference evidence="2" key="1">
    <citation type="journal article" date="2014" name="Int. J. Syst. Evol. Microbiol.">
        <title>Complete genome sequence of Corynebacterium casei LMG S-19264T (=DSM 44701T), isolated from a smear-ripened cheese.</title>
        <authorList>
            <consortium name="US DOE Joint Genome Institute (JGI-PGF)"/>
            <person name="Walter F."/>
            <person name="Albersmeier A."/>
            <person name="Kalinowski J."/>
            <person name="Ruckert C."/>
        </authorList>
    </citation>
    <scope>NUCLEOTIDE SEQUENCE</scope>
    <source>
        <strain evidence="2">CGMCC 1.15290</strain>
    </source>
</reference>
<dbReference type="Proteomes" id="UP000627292">
    <property type="component" value="Unassembled WGS sequence"/>
</dbReference>
<feature type="transmembrane region" description="Helical" evidence="1">
    <location>
        <begin position="181"/>
        <end position="199"/>
    </location>
</feature>
<dbReference type="Pfam" id="PF01944">
    <property type="entry name" value="SpoIIM"/>
    <property type="match status" value="1"/>
</dbReference>
<dbReference type="AlphaFoldDB" id="A0A917IXX5"/>
<feature type="transmembrane region" description="Helical" evidence="1">
    <location>
        <begin position="211"/>
        <end position="233"/>
    </location>
</feature>
<dbReference type="EMBL" id="BMIB01000003">
    <property type="protein sequence ID" value="GGH69311.1"/>
    <property type="molecule type" value="Genomic_DNA"/>
</dbReference>
<dbReference type="PANTHER" id="PTHR35337:SF1">
    <property type="entry name" value="SLR1478 PROTEIN"/>
    <property type="match status" value="1"/>
</dbReference>
<keyword evidence="3" id="KW-1185">Reference proteome</keyword>
<accession>A0A917IXX5</accession>
<dbReference type="InterPro" id="IPR002798">
    <property type="entry name" value="SpoIIM-like"/>
</dbReference>
<feature type="transmembrane region" description="Helical" evidence="1">
    <location>
        <begin position="95"/>
        <end position="115"/>
    </location>
</feature>
<evidence type="ECO:0000313" key="2">
    <source>
        <dbReference type="EMBL" id="GGH69311.1"/>
    </source>
</evidence>
<keyword evidence="1" id="KW-0812">Transmembrane</keyword>
<keyword evidence="1" id="KW-1133">Transmembrane helix</keyword>
<reference evidence="2" key="2">
    <citation type="submission" date="2020-09" db="EMBL/GenBank/DDBJ databases">
        <authorList>
            <person name="Sun Q."/>
            <person name="Zhou Y."/>
        </authorList>
    </citation>
    <scope>NUCLEOTIDE SEQUENCE</scope>
    <source>
        <strain evidence="2">CGMCC 1.15290</strain>
    </source>
</reference>
<name>A0A917IXX5_9BACT</name>
<comment type="caution">
    <text evidence="2">The sequence shown here is derived from an EMBL/GenBank/DDBJ whole genome shotgun (WGS) entry which is preliminary data.</text>
</comment>
<gene>
    <name evidence="2" type="ORF">GCM10011379_26490</name>
</gene>
<feature type="transmembrane region" description="Helical" evidence="1">
    <location>
        <begin position="284"/>
        <end position="308"/>
    </location>
</feature>